<dbReference type="InterPro" id="IPR004839">
    <property type="entry name" value="Aminotransferase_I/II_large"/>
</dbReference>
<dbReference type="InterPro" id="IPR015422">
    <property type="entry name" value="PyrdxlP-dep_Trfase_small"/>
</dbReference>
<accession>A0A919FVQ3</accession>
<dbReference type="PANTHER" id="PTHR43525:SF2">
    <property type="entry name" value="CYSTATHIONINE BETA-LYASE-RELATED"/>
    <property type="match status" value="1"/>
</dbReference>
<organism evidence="7 8">
    <name type="scientific">Promicromonospora soli</name>
    <dbReference type="NCBI Taxonomy" id="2035533"/>
    <lineage>
        <taxon>Bacteria</taxon>
        <taxon>Bacillati</taxon>
        <taxon>Actinomycetota</taxon>
        <taxon>Actinomycetes</taxon>
        <taxon>Micrococcales</taxon>
        <taxon>Promicromonosporaceae</taxon>
        <taxon>Promicromonospora</taxon>
    </lineage>
</organism>
<reference evidence="7" key="2">
    <citation type="submission" date="2020-09" db="EMBL/GenBank/DDBJ databases">
        <authorList>
            <person name="Sun Q."/>
            <person name="Zhou Y."/>
        </authorList>
    </citation>
    <scope>NUCLEOTIDE SEQUENCE</scope>
    <source>
        <strain evidence="7">CGMCC 4.7398</strain>
    </source>
</reference>
<evidence type="ECO:0000259" key="6">
    <source>
        <dbReference type="Pfam" id="PF00155"/>
    </source>
</evidence>
<keyword evidence="7" id="KW-0032">Aminotransferase</keyword>
<dbReference type="GO" id="GO:0047804">
    <property type="term" value="F:cysteine-S-conjugate beta-lyase activity"/>
    <property type="evidence" value="ECO:0007669"/>
    <property type="project" value="UniProtKB-EC"/>
</dbReference>
<name>A0A919FVQ3_9MICO</name>
<dbReference type="InterPro" id="IPR015421">
    <property type="entry name" value="PyrdxlP-dep_Trfase_major"/>
</dbReference>
<dbReference type="InterPro" id="IPR051798">
    <property type="entry name" value="Class-II_PLP-Dep_Aminotrans"/>
</dbReference>
<proteinExistence type="inferred from homology"/>
<dbReference type="PANTHER" id="PTHR43525">
    <property type="entry name" value="PROTEIN MALY"/>
    <property type="match status" value="1"/>
</dbReference>
<evidence type="ECO:0000256" key="1">
    <source>
        <dbReference type="ARBA" id="ARBA00001933"/>
    </source>
</evidence>
<reference evidence="7" key="1">
    <citation type="journal article" date="2014" name="Int. J. Syst. Evol. Microbiol.">
        <title>Complete genome sequence of Corynebacterium casei LMG S-19264T (=DSM 44701T), isolated from a smear-ripened cheese.</title>
        <authorList>
            <consortium name="US DOE Joint Genome Institute (JGI-PGF)"/>
            <person name="Walter F."/>
            <person name="Albersmeier A."/>
            <person name="Kalinowski J."/>
            <person name="Ruckert C."/>
        </authorList>
    </citation>
    <scope>NUCLEOTIDE SEQUENCE</scope>
    <source>
        <strain evidence="7">CGMCC 4.7398</strain>
    </source>
</reference>
<comment type="cofactor">
    <cofactor evidence="1">
        <name>pyridoxal 5'-phosphate</name>
        <dbReference type="ChEBI" id="CHEBI:597326"/>
    </cofactor>
</comment>
<dbReference type="Gene3D" id="3.90.1150.10">
    <property type="entry name" value="Aspartate Aminotransferase, domain 1"/>
    <property type="match status" value="1"/>
</dbReference>
<keyword evidence="4" id="KW-0456">Lyase</keyword>
<keyword evidence="8" id="KW-1185">Reference proteome</keyword>
<evidence type="ECO:0000313" key="7">
    <source>
        <dbReference type="EMBL" id="GHH72420.1"/>
    </source>
</evidence>
<evidence type="ECO:0000256" key="3">
    <source>
        <dbReference type="ARBA" id="ARBA00022898"/>
    </source>
</evidence>
<dbReference type="SUPFAM" id="SSF53383">
    <property type="entry name" value="PLP-dependent transferases"/>
    <property type="match status" value="1"/>
</dbReference>
<evidence type="ECO:0000313" key="8">
    <source>
        <dbReference type="Proteomes" id="UP000627369"/>
    </source>
</evidence>
<keyword evidence="7" id="KW-0808">Transferase</keyword>
<feature type="domain" description="Aminotransferase class I/classII large" evidence="6">
    <location>
        <begin position="93"/>
        <end position="435"/>
    </location>
</feature>
<dbReference type="EMBL" id="BNAS01000003">
    <property type="protein sequence ID" value="GHH72420.1"/>
    <property type="molecule type" value="Genomic_DNA"/>
</dbReference>
<dbReference type="Proteomes" id="UP000627369">
    <property type="component" value="Unassembled WGS sequence"/>
</dbReference>
<dbReference type="GO" id="GO:0008483">
    <property type="term" value="F:transaminase activity"/>
    <property type="evidence" value="ECO:0007669"/>
    <property type="project" value="UniProtKB-KW"/>
</dbReference>
<comment type="similarity">
    <text evidence="5">Belongs to the class-II pyridoxal-phosphate-dependent aminotransferase family. MalY/PatB cystathionine beta-lyase subfamily.</text>
</comment>
<evidence type="ECO:0000256" key="2">
    <source>
        <dbReference type="ARBA" id="ARBA00012224"/>
    </source>
</evidence>
<dbReference type="Gene3D" id="3.40.640.10">
    <property type="entry name" value="Type I PLP-dependent aspartate aminotransferase-like (Major domain)"/>
    <property type="match status" value="1"/>
</dbReference>
<dbReference type="EC" id="4.4.1.13" evidence="2"/>
<sequence length="441" mass="47826">MRVIVVLSRQCLPHVAARNTHGAKTLASGDHSSILAHPWAPEREAWRTWFNATVNAHAFDALTADRLRENGSLKWTAFPDKIGAWVAEMDFPIAPPIAAALHDAVDRSMFGYLPQGLVTGMVEAYAAFAADRFSWNVDPARVRPVSDVLTALEHAITHLSRPGSPIILPTPAYMPFLTRPGGLGRKVIQVPMLRDSRGRYTYDLDALDAAFRAGGDLLVLCNPHNPIGRVLEPDEMLAVAEVVDRHGGRVFSDEIHAPLVYPGHRHVPYASLNETTAGHTLTATSASKAWNLPGLKCAQVVLTNDADVKVWNEVGKRLEEGASTPGVLANRVAYTEGRDWLDDVVAYLHGNVTRLGELLDGTGIGYRAPEGTYLTWLDCRGLDLPDGSTSAAAFFRQHAGVALIDGGLCGETAQGFVRLNAAMPRPLLEQAVGRILESLDH</sequence>
<dbReference type="CDD" id="cd00609">
    <property type="entry name" value="AAT_like"/>
    <property type="match status" value="1"/>
</dbReference>
<comment type="caution">
    <text evidence="7">The sequence shown here is derived from an EMBL/GenBank/DDBJ whole genome shotgun (WGS) entry which is preliminary data.</text>
</comment>
<keyword evidence="3" id="KW-0663">Pyridoxal phosphate</keyword>
<gene>
    <name evidence="7" type="ORF">GCM10017772_21900</name>
</gene>
<dbReference type="Pfam" id="PF00155">
    <property type="entry name" value="Aminotran_1_2"/>
    <property type="match status" value="1"/>
</dbReference>
<dbReference type="InterPro" id="IPR015424">
    <property type="entry name" value="PyrdxlP-dep_Trfase"/>
</dbReference>
<dbReference type="AlphaFoldDB" id="A0A919FVQ3"/>
<protein>
    <recommendedName>
        <fullName evidence="2">cysteine-S-conjugate beta-lyase</fullName>
        <ecNumber evidence="2">4.4.1.13</ecNumber>
    </recommendedName>
</protein>
<evidence type="ECO:0000256" key="4">
    <source>
        <dbReference type="ARBA" id="ARBA00023239"/>
    </source>
</evidence>
<evidence type="ECO:0000256" key="5">
    <source>
        <dbReference type="ARBA" id="ARBA00037974"/>
    </source>
</evidence>
<dbReference type="GO" id="GO:0030170">
    <property type="term" value="F:pyridoxal phosphate binding"/>
    <property type="evidence" value="ECO:0007669"/>
    <property type="project" value="InterPro"/>
</dbReference>